<dbReference type="FunFam" id="1.50.10.10:FF:000028">
    <property type="entry name" value="Alpha-L-fucosidase 2"/>
    <property type="match status" value="2"/>
</dbReference>
<evidence type="ECO:0000313" key="6">
    <source>
        <dbReference type="EMBL" id="KAK3012333.1"/>
    </source>
</evidence>
<reference evidence="6" key="1">
    <citation type="submission" date="2022-12" db="EMBL/GenBank/DDBJ databases">
        <title>Draft genome assemblies for two species of Escallonia (Escalloniales).</title>
        <authorList>
            <person name="Chanderbali A."/>
            <person name="Dervinis C."/>
            <person name="Anghel I."/>
            <person name="Soltis D."/>
            <person name="Soltis P."/>
            <person name="Zapata F."/>
        </authorList>
    </citation>
    <scope>NUCLEOTIDE SEQUENCE</scope>
    <source>
        <strain evidence="6">UCBG64.0493</strain>
        <tissue evidence="6">Leaf</tissue>
    </source>
</reference>
<dbReference type="InterPro" id="IPR012341">
    <property type="entry name" value="6hp_glycosidase-like_sf"/>
</dbReference>
<dbReference type="PANTHER" id="PTHR31084:SF0">
    <property type="entry name" value="ALPHA-L-FUCOSIDASE 2"/>
    <property type="match status" value="1"/>
</dbReference>
<keyword evidence="7" id="KW-1185">Reference proteome</keyword>
<dbReference type="InterPro" id="IPR054363">
    <property type="entry name" value="GH95_cat"/>
</dbReference>
<protein>
    <recommendedName>
        <fullName evidence="8">Alpha-L-fucosidase</fullName>
    </recommendedName>
</protein>
<feature type="domain" description="Glycosyl hydrolase family 95 catalytic" evidence="5">
    <location>
        <begin position="423"/>
        <end position="870"/>
    </location>
</feature>
<dbReference type="Pfam" id="PF21307">
    <property type="entry name" value="Glyco_hydro_95_C"/>
    <property type="match status" value="1"/>
</dbReference>
<proteinExistence type="predicted"/>
<evidence type="ECO:0000259" key="5">
    <source>
        <dbReference type="Pfam" id="PF22124"/>
    </source>
</evidence>
<gene>
    <name evidence="6" type="ORF">RJ639_011634</name>
</gene>
<feature type="domain" description="Glycosyl hydrolase family 95 catalytic" evidence="5">
    <location>
        <begin position="1234"/>
        <end position="1665"/>
    </location>
</feature>
<evidence type="ECO:0000256" key="1">
    <source>
        <dbReference type="SAM" id="Coils"/>
    </source>
</evidence>
<feature type="domain" description="Glycosyl hydrolase family 95 N-terminal" evidence="3">
    <location>
        <begin position="150"/>
        <end position="396"/>
    </location>
</feature>
<dbReference type="PANTHER" id="PTHR31084">
    <property type="entry name" value="ALPHA-L-FUCOSIDASE 2"/>
    <property type="match status" value="1"/>
</dbReference>
<evidence type="ECO:0008006" key="8">
    <source>
        <dbReference type="Google" id="ProtNLM"/>
    </source>
</evidence>
<dbReference type="SUPFAM" id="SSF48208">
    <property type="entry name" value="Six-hairpin glycosidases"/>
    <property type="match status" value="2"/>
</dbReference>
<organism evidence="6 7">
    <name type="scientific">Escallonia herrerae</name>
    <dbReference type="NCBI Taxonomy" id="1293975"/>
    <lineage>
        <taxon>Eukaryota</taxon>
        <taxon>Viridiplantae</taxon>
        <taxon>Streptophyta</taxon>
        <taxon>Embryophyta</taxon>
        <taxon>Tracheophyta</taxon>
        <taxon>Spermatophyta</taxon>
        <taxon>Magnoliopsida</taxon>
        <taxon>eudicotyledons</taxon>
        <taxon>Gunneridae</taxon>
        <taxon>Pentapetalae</taxon>
        <taxon>asterids</taxon>
        <taxon>campanulids</taxon>
        <taxon>Escalloniales</taxon>
        <taxon>Escalloniaceae</taxon>
        <taxon>Escallonia</taxon>
    </lineage>
</organism>
<evidence type="ECO:0000256" key="2">
    <source>
        <dbReference type="SAM" id="MobiDB-lite"/>
    </source>
</evidence>
<dbReference type="Gene3D" id="1.50.10.10">
    <property type="match status" value="2"/>
</dbReference>
<feature type="region of interest" description="Disordered" evidence="2">
    <location>
        <begin position="102"/>
        <end position="126"/>
    </location>
</feature>
<feature type="coiled-coil region" evidence="1">
    <location>
        <begin position="68"/>
        <end position="95"/>
    </location>
</feature>
<dbReference type="InterPro" id="IPR027414">
    <property type="entry name" value="GH95_N_dom"/>
</dbReference>
<keyword evidence="1" id="KW-0175">Coiled coil</keyword>
<feature type="region of interest" description="Disordered" evidence="2">
    <location>
        <begin position="674"/>
        <end position="695"/>
    </location>
</feature>
<evidence type="ECO:0000313" key="7">
    <source>
        <dbReference type="Proteomes" id="UP001188597"/>
    </source>
</evidence>
<feature type="region of interest" description="Disordered" evidence="2">
    <location>
        <begin position="1260"/>
        <end position="1281"/>
    </location>
</feature>
<dbReference type="InterPro" id="IPR008928">
    <property type="entry name" value="6-hairpin_glycosidase_sf"/>
</dbReference>
<accession>A0AA88VRA9</accession>
<evidence type="ECO:0000259" key="3">
    <source>
        <dbReference type="Pfam" id="PF14498"/>
    </source>
</evidence>
<dbReference type="GO" id="GO:0005975">
    <property type="term" value="P:carbohydrate metabolic process"/>
    <property type="evidence" value="ECO:0007669"/>
    <property type="project" value="InterPro"/>
</dbReference>
<sequence length="1756" mass="194643">VTPAEDYEGPDTEMEDSEEEDSEMEDSEEEVVDELKVKHAKELNLIRNECVQLHERSDKLWERLKSGSEEWNKEKAALSTQLTNVKTELDAIKKRFGLANDAVPNSGDRSSHRQMHKVKKTGVGTPTADKDLWNSSMVATEISKPLKVSFNGPGKYWTDALPIGNGRLGAMVWEDTLWTGIPGNYTDPNAPKEISEVRKLVDEGKYDEATTAAVKLLGKPADAYQLLGDMTLEFDESHSSYSEEKYRRDLDLDTATVNVKYSVGGVEFRREHFASYPDQVIVTNISGSKSGSLSFTISLSSKLPYRSYVNGQNQIIMEGSCPGKNISPKVKKTEYPKGNANPRQEDNPKGIQFSAVIDLQVSDGAGAVHVLEGNKLKVEGSDWAVILLVASSSFDGPFTRPSDSKRDPTSESLDTMNSVRNLSYSELYARHLADYQKLFSRVSLQLSNSSHNVTKDGSSPTDMHVEGSLGETVSTAERVNSFQTDEDPSLVELLFQYGRYLLISCSRPGSQPANLQGIWNQDIEPAFEYVVQSFSHWAIFSFFSAAPHLNINLQMNYWPSLSCNLDECQEPLLDYISSLSVNGAKTAKVNYEARGWVAHQVSDIWAKTSLDRGQPVWALWQMGGAWLCTHLWEHYSFTMDKDFLENKAYLLLEGCATFLLDWLIEGRGEYLETNPSTSPEHNFTAPDGKPASVSHSSTMDMSIIREVFAAVVSAAEVLGKSEDDLVKRVRNAQPRLYPTKIAADGCIMEWAQDFEDPQVNHRHLSHLFGLFPGHTITTEENPDQSKAAENSLYKRGVDGPGWSTTLKAALWARLANSENAYQMVKHLINLVDPDNKTGFRRGLYSNLFNAHPPFQIDANFGFSAAIAEMLVQSTRNDLYLLPALPRDKWAKGCAKGLKVRDAISLSGGNPEEGSVGTGVWAVVGRPSADKNVWSSSLAGEGSSEPLKVRFSGPAKNWTDAIPIGNGRLGAMVWGGVASETLNLNEDTLWTGTPGNYTNPGAPKVLSEVRKLVDDGKYSEATTAAVNLSGNPSDVYQLLGDINLDFNQSHDAYKEETYQRELDLDTATVKVKYSVGEVEFTREHFASNPDQVIVTKLSASRSGSLSFTVSFSSKLHHHSYANGHNQIIMEGSCPGRRLPPKVYGKGKPKRLPMPKGISNPKGIQFSAVLDLQISNGAGAVYVLDDNKLKVEGSDWAVLILASSSSFDGPFTRPSDSKKDPTSESLSAMNSIRKFSYSELYARHLDDYQKLFHRVSLHFSKSSKSVPEGGSSASDMHVEGTTDQTVSTAERVKSFQIDEDPNLVELLFQYGRYLLISCSRPGTQPANLQGIWNNDIEPAWDGAPHLNINLQMNYWPALPCNLDECQEPLFDYISSLSVNGVKTAKVNYEARGWVAHQVSDIWAKTSPDRGEAVWALWQMGGAWLCTHLWEHYTFTMDKEFLENKAYSMLEGCASFLLDWLVEGPGGYLETNPSTSPEHMFIAPDGMPASVSNSSTMDMAIIREVFSSVVSAAEVLGKTEEILIKNIRKAQPLLYPTKIAKDGSILEWAQDFKDPEVHHRHVSHLFGLFPGHTITTEETPELCKAADYTLIKRGEDGPGWSTTWKAALWARLGNSEHAYRMVKHLFSLVDPIHESDFEGGLYSNLFTAHPPFQIDANFGFSTAITEMLVQSTVKDLHLLPALPRDKWANGCVKGLKARGGVTVGICWNEGDLHEVGVWSRNQNIVKRLHYRGTIVMANILSGTVYTFDKQLRCINTFPL</sequence>
<dbReference type="GO" id="GO:0004560">
    <property type="term" value="F:alpha-L-fucosidase activity"/>
    <property type="evidence" value="ECO:0007669"/>
    <property type="project" value="TreeGrafter"/>
</dbReference>
<dbReference type="Pfam" id="PF14498">
    <property type="entry name" value="Glyco_hyd_65N_2"/>
    <property type="match status" value="2"/>
</dbReference>
<dbReference type="EMBL" id="JAVXUP010001386">
    <property type="protein sequence ID" value="KAK3012333.1"/>
    <property type="molecule type" value="Genomic_DNA"/>
</dbReference>
<dbReference type="Pfam" id="PF22124">
    <property type="entry name" value="Glyco_hydro_95_cat"/>
    <property type="match status" value="2"/>
</dbReference>
<name>A0AA88VRA9_9ASTE</name>
<feature type="non-terminal residue" evidence="6">
    <location>
        <position position="1"/>
    </location>
</feature>
<feature type="domain" description="Glycosyl hydrolase family 95 N-terminal" evidence="3">
    <location>
        <begin position="950"/>
        <end position="1206"/>
    </location>
</feature>
<evidence type="ECO:0000259" key="4">
    <source>
        <dbReference type="Pfam" id="PF21307"/>
    </source>
</evidence>
<dbReference type="InterPro" id="IPR049053">
    <property type="entry name" value="AFCA-like_C"/>
</dbReference>
<feature type="region of interest" description="Disordered" evidence="2">
    <location>
        <begin position="1"/>
        <end position="32"/>
    </location>
</feature>
<dbReference type="Proteomes" id="UP001188597">
    <property type="component" value="Unassembled WGS sequence"/>
</dbReference>
<feature type="domain" description="Alpha fucosidase A-like C-terminal" evidence="4">
    <location>
        <begin position="1667"/>
        <end position="1723"/>
    </location>
</feature>
<comment type="caution">
    <text evidence="6">The sequence shown here is derived from an EMBL/GenBank/DDBJ whole genome shotgun (WGS) entry which is preliminary data.</text>
</comment>